<gene>
    <name evidence="3" type="ORF">GTQ34_05025</name>
</gene>
<dbReference type="PANTHER" id="PTHR46580">
    <property type="entry name" value="SENSOR KINASE-RELATED"/>
    <property type="match status" value="1"/>
</dbReference>
<dbReference type="RefSeq" id="WP_166522649.1">
    <property type="nucleotide sequence ID" value="NZ_JAAABI010000001.1"/>
</dbReference>
<evidence type="ECO:0000256" key="2">
    <source>
        <dbReference type="SAM" id="SignalP"/>
    </source>
</evidence>
<organism evidence="3 4">
    <name type="scientific">Flagellimonas ochracea</name>
    <dbReference type="NCBI Taxonomy" id="2696472"/>
    <lineage>
        <taxon>Bacteria</taxon>
        <taxon>Pseudomonadati</taxon>
        <taxon>Bacteroidota</taxon>
        <taxon>Flavobacteriia</taxon>
        <taxon>Flavobacteriales</taxon>
        <taxon>Flavobacteriaceae</taxon>
        <taxon>Flagellimonas</taxon>
    </lineage>
</organism>
<dbReference type="SUPFAM" id="SSF69318">
    <property type="entry name" value="Integrin alpha N-terminal domain"/>
    <property type="match status" value="1"/>
</dbReference>
<dbReference type="InterPro" id="IPR013517">
    <property type="entry name" value="FG-GAP"/>
</dbReference>
<evidence type="ECO:0000313" key="3">
    <source>
        <dbReference type="EMBL" id="NAY91276.1"/>
    </source>
</evidence>
<keyword evidence="1 2" id="KW-0732">Signal</keyword>
<protein>
    <recommendedName>
        <fullName evidence="5">VCBS repeat-containing protein</fullName>
    </recommendedName>
</protein>
<comment type="caution">
    <text evidence="3">The sequence shown here is derived from an EMBL/GenBank/DDBJ whole genome shotgun (WGS) entry which is preliminary data.</text>
</comment>
<dbReference type="EMBL" id="JAAABI010000001">
    <property type="protein sequence ID" value="NAY91276.1"/>
    <property type="molecule type" value="Genomic_DNA"/>
</dbReference>
<sequence>MKKSTQLLILFSLICWFNHAQQLSFTNKTEQNLPSISQSERNSMDAKVGDIDGDGDLDVVVAVEFYKNIILVNDGNGKFSNDSFRLPDIEAVQASKPYPYYPYHDTEDIALEDFDNDSDLDLIFVTEDDKVNEFYLNKGNGHFEDNTKEFPAQGVSNGVLAGDFDNDGWMDIIVGNNGQNNYLKNTNGKFVDETMDRLPTTNDITQDLQAVDFDNDGDLDVIVANEKANRLLLNNGQGKFSDATSDYFEEESLLDETREATFADIDNDGDYDVYFANVYMFQQVEPIQRLLVNKGKGNRFADETAERLGFTKEYSIIDGTFSDLDADGDLDLVLLTHVGPKLFQNDGKGYFQDITKTAFGVVKGDGVDTEIADFNGDGKLDIFIGCFRASDILLLQD</sequence>
<evidence type="ECO:0000256" key="1">
    <source>
        <dbReference type="ARBA" id="ARBA00022729"/>
    </source>
</evidence>
<dbReference type="Pfam" id="PF13517">
    <property type="entry name" value="FG-GAP_3"/>
    <property type="match status" value="3"/>
</dbReference>
<dbReference type="Gene3D" id="2.130.10.130">
    <property type="entry name" value="Integrin alpha, N-terminal"/>
    <property type="match status" value="1"/>
</dbReference>
<dbReference type="AlphaFoldDB" id="A0A964TD31"/>
<reference evidence="3" key="1">
    <citation type="submission" date="2020-01" db="EMBL/GenBank/DDBJ databases">
        <title>Muricauda ochracea sp. nov., isolated from a tidal flat of Garorim bay in Korea.</title>
        <authorList>
            <person name="Kim D."/>
            <person name="Yoo Y."/>
            <person name="Kim J.-J."/>
        </authorList>
    </citation>
    <scope>NUCLEOTIDE SEQUENCE</scope>
    <source>
        <strain evidence="3">JGD-17</strain>
    </source>
</reference>
<feature type="chain" id="PRO_5037746685" description="VCBS repeat-containing protein" evidence="2">
    <location>
        <begin position="21"/>
        <end position="397"/>
    </location>
</feature>
<proteinExistence type="predicted"/>
<name>A0A964TD31_9FLAO</name>
<accession>A0A964TD31</accession>
<dbReference type="PANTHER" id="PTHR46580:SF4">
    <property type="entry name" value="ATP_GTP-BINDING PROTEIN"/>
    <property type="match status" value="1"/>
</dbReference>
<feature type="signal peptide" evidence="2">
    <location>
        <begin position="1"/>
        <end position="20"/>
    </location>
</feature>
<dbReference type="InterPro" id="IPR028994">
    <property type="entry name" value="Integrin_alpha_N"/>
</dbReference>
<keyword evidence="4" id="KW-1185">Reference proteome</keyword>
<dbReference type="Proteomes" id="UP000667650">
    <property type="component" value="Unassembled WGS sequence"/>
</dbReference>
<evidence type="ECO:0008006" key="5">
    <source>
        <dbReference type="Google" id="ProtNLM"/>
    </source>
</evidence>
<evidence type="ECO:0000313" key="4">
    <source>
        <dbReference type="Proteomes" id="UP000667650"/>
    </source>
</evidence>